<keyword evidence="3" id="KW-1185">Reference proteome</keyword>
<evidence type="ECO:0000313" key="3">
    <source>
        <dbReference type="Proteomes" id="UP001458880"/>
    </source>
</evidence>
<feature type="compositionally biased region" description="Polar residues" evidence="1">
    <location>
        <begin position="547"/>
        <end position="566"/>
    </location>
</feature>
<reference evidence="2 3" key="1">
    <citation type="journal article" date="2024" name="BMC Genomics">
        <title>De novo assembly and annotation of Popillia japonica's genome with initial clues to its potential as an invasive pest.</title>
        <authorList>
            <person name="Cucini C."/>
            <person name="Boschi S."/>
            <person name="Funari R."/>
            <person name="Cardaioli E."/>
            <person name="Iannotti N."/>
            <person name="Marturano G."/>
            <person name="Paoli F."/>
            <person name="Bruttini M."/>
            <person name="Carapelli A."/>
            <person name="Frati F."/>
            <person name="Nardi F."/>
        </authorList>
    </citation>
    <scope>NUCLEOTIDE SEQUENCE [LARGE SCALE GENOMIC DNA]</scope>
    <source>
        <strain evidence="2">DMR45628</strain>
    </source>
</reference>
<dbReference type="EMBL" id="JASPKY010000212">
    <property type="protein sequence ID" value="KAK9720226.1"/>
    <property type="molecule type" value="Genomic_DNA"/>
</dbReference>
<feature type="compositionally biased region" description="Polar residues" evidence="1">
    <location>
        <begin position="613"/>
        <end position="622"/>
    </location>
</feature>
<sequence>MDKNGKKRKGHCKSLTKACSNSKCKQEKVQVTKHFEPSKKGKRPSSQDDFPDFLMSDIDNTVERTKSSNKRLLSQIAKSSNASLKITICDGKRKQCQNQDCTTEFGKQSQGRKRSTVSMESSEISIKKLFHDKNKTTSQKDKVKSLPNENIVQPSIPICTEFKQNLEQLKAVGMRLTVKDMRCRLQEKINFDNCGSHCLLKATQPCYDKDTQPSAASSQPQIRTLRKQNVNILQERLGPNFFQKAEMLAAKQEQITKQNANLISQHNASPLTQSFVRANHTIRTSKQSIGTSTPERIMIPMCPPNCESKSSAVVKEEKPKSGVDVFVQTEVTGSVPMMNNNSPKLSKYHQLKGCVAQDTEIAPMTMTIQTQPLPQPIPFVIANHNLLINSVDPQAPKGSSLNTSPERNSIVSYPRYPQIRQQNSIDSIARATQTRQRNSNVSNARAPLIQRNSIDSTAHAPQTLHHNSICSNARVPQSQQNLIINNGSSTSSRGETLNVNNGQSAQARQGNSIVNNGYFAQTQENFVVNNQARSGNSIVNPDYAPQTRRQNSIVSTNNAPTVSPTSDNHRSFIEAAEFKCTNNVPPIPTVTHSKDSIAAETASRQSDDPTDLHATSNNSSRSNSEDVPEDMPDTPRTSTNSKSNSSPRSSGSSRVSNSRAVAANGNKIQTVEEIEELPEETVSESESPSAADPEPLVDSTPNETVVESTGITSDDCDEPNQEASPADNDESSEERYIPKQNNTHINNLSAAKKIDLMEKSQESTSQLCTAT</sequence>
<gene>
    <name evidence="2" type="ORF">QE152_g22181</name>
</gene>
<proteinExistence type="predicted"/>
<evidence type="ECO:0000256" key="1">
    <source>
        <dbReference type="SAM" id="MobiDB-lite"/>
    </source>
</evidence>
<feature type="region of interest" description="Disordered" evidence="1">
    <location>
        <begin position="534"/>
        <end position="567"/>
    </location>
</feature>
<feature type="compositionally biased region" description="Polar residues" evidence="1">
    <location>
        <begin position="739"/>
        <end position="749"/>
    </location>
</feature>
<feature type="compositionally biased region" description="Polar residues" evidence="1">
    <location>
        <begin position="699"/>
        <end position="712"/>
    </location>
</feature>
<accession>A0AAW1KJH7</accession>
<feature type="compositionally biased region" description="Acidic residues" evidence="1">
    <location>
        <begin position="672"/>
        <end position="683"/>
    </location>
</feature>
<organism evidence="2 3">
    <name type="scientific">Popillia japonica</name>
    <name type="common">Japanese beetle</name>
    <dbReference type="NCBI Taxonomy" id="7064"/>
    <lineage>
        <taxon>Eukaryota</taxon>
        <taxon>Metazoa</taxon>
        <taxon>Ecdysozoa</taxon>
        <taxon>Arthropoda</taxon>
        <taxon>Hexapoda</taxon>
        <taxon>Insecta</taxon>
        <taxon>Pterygota</taxon>
        <taxon>Neoptera</taxon>
        <taxon>Endopterygota</taxon>
        <taxon>Coleoptera</taxon>
        <taxon>Polyphaga</taxon>
        <taxon>Scarabaeiformia</taxon>
        <taxon>Scarabaeidae</taxon>
        <taxon>Rutelinae</taxon>
        <taxon>Popillia</taxon>
    </lineage>
</organism>
<feature type="region of interest" description="Disordered" evidence="1">
    <location>
        <begin position="582"/>
        <end position="750"/>
    </location>
</feature>
<feature type="compositionally biased region" description="Low complexity" evidence="1">
    <location>
        <begin position="684"/>
        <end position="694"/>
    </location>
</feature>
<feature type="compositionally biased region" description="Basic and acidic residues" evidence="1">
    <location>
        <begin position="30"/>
        <end position="39"/>
    </location>
</feature>
<feature type="region of interest" description="Disordered" evidence="1">
    <location>
        <begin position="30"/>
        <end position="53"/>
    </location>
</feature>
<dbReference type="Proteomes" id="UP001458880">
    <property type="component" value="Unassembled WGS sequence"/>
</dbReference>
<feature type="compositionally biased region" description="Low complexity" evidence="1">
    <location>
        <begin position="634"/>
        <end position="659"/>
    </location>
</feature>
<protein>
    <submittedName>
        <fullName evidence="2">Uncharacterized protein</fullName>
    </submittedName>
</protein>
<comment type="caution">
    <text evidence="2">The sequence shown here is derived from an EMBL/GenBank/DDBJ whole genome shotgun (WGS) entry which is preliminary data.</text>
</comment>
<name>A0AAW1KJH7_POPJA</name>
<dbReference type="AlphaFoldDB" id="A0AAW1KJH7"/>
<evidence type="ECO:0000313" key="2">
    <source>
        <dbReference type="EMBL" id="KAK9720226.1"/>
    </source>
</evidence>